<sequence>MNQKVQGKKPAGRVGASCVFNGATYSDGSRMCQNNNTVECQDGSWKVVRISCLTTDNE</sequence>
<dbReference type="EMBL" id="AHFL01000034">
    <property type="protein sequence ID" value="EOO64236.1"/>
    <property type="molecule type" value="Genomic_DNA"/>
</dbReference>
<evidence type="ECO:0000313" key="2">
    <source>
        <dbReference type="Proteomes" id="UP000014023"/>
    </source>
</evidence>
<evidence type="ECO:0000313" key="1">
    <source>
        <dbReference type="EMBL" id="EOO64236.1"/>
    </source>
</evidence>
<protein>
    <submittedName>
        <fullName evidence="1">Uncharacterized protein</fullName>
    </submittedName>
</protein>
<name>A0A9W5Q0Q2_BACCE</name>
<comment type="caution">
    <text evidence="1">The sequence shown here is derived from an EMBL/GenBank/DDBJ whole genome shotgun (WGS) entry which is preliminary data.</text>
</comment>
<dbReference type="Proteomes" id="UP000014023">
    <property type="component" value="Unassembled WGS sequence"/>
</dbReference>
<dbReference type="SUPFAM" id="SSF57603">
    <property type="entry name" value="FnI-like domain"/>
    <property type="match status" value="1"/>
</dbReference>
<proteinExistence type="predicted"/>
<organism evidence="1 2">
    <name type="scientific">Bacillus cereus VD196</name>
    <dbReference type="NCBI Taxonomy" id="1053243"/>
    <lineage>
        <taxon>Bacteria</taxon>
        <taxon>Bacillati</taxon>
        <taxon>Bacillota</taxon>
        <taxon>Bacilli</taxon>
        <taxon>Bacillales</taxon>
        <taxon>Bacillaceae</taxon>
        <taxon>Bacillus</taxon>
        <taxon>Bacillus cereus group</taxon>
    </lineage>
</organism>
<accession>A0A9W5Q0Q2</accession>
<gene>
    <name evidence="1" type="ORF">IKE_05113</name>
</gene>
<reference evidence="1 2" key="1">
    <citation type="submission" date="2012-12" db="EMBL/GenBank/DDBJ databases">
        <title>The Genome Sequence of Bacillus cereus VD196.</title>
        <authorList>
            <consortium name="The Broad Institute Genome Sequencing Platform"/>
            <consortium name="The Broad Institute Genome Sequencing Center for Infectious Disease"/>
            <person name="Feldgarden M."/>
            <person name="Van der Auwera G.A."/>
            <person name="Mahillon J."/>
            <person name="Duprez V."/>
            <person name="Timmery S."/>
            <person name="Mattelet C."/>
            <person name="Dierick K."/>
            <person name="Sun M."/>
            <person name="Yu Z."/>
            <person name="Zhu L."/>
            <person name="Hu X."/>
            <person name="Shank E.B."/>
            <person name="Swiecicka I."/>
            <person name="Hansen B.M."/>
            <person name="Andrup L."/>
            <person name="Walker B."/>
            <person name="Young S.K."/>
            <person name="Zeng Q."/>
            <person name="Gargeya S."/>
            <person name="Fitzgerald M."/>
            <person name="Haas B."/>
            <person name="Abouelleil A."/>
            <person name="Alvarado L."/>
            <person name="Arachchi H.M."/>
            <person name="Berlin A.M."/>
            <person name="Chapman S.B."/>
            <person name="Dewar J."/>
            <person name="Goldberg J."/>
            <person name="Griggs A."/>
            <person name="Gujja S."/>
            <person name="Hansen M."/>
            <person name="Howarth C."/>
            <person name="Imamovic A."/>
            <person name="Larimer J."/>
            <person name="McCowan C."/>
            <person name="Murphy C."/>
            <person name="Neiman D."/>
            <person name="Pearson M."/>
            <person name="Priest M."/>
            <person name="Roberts A."/>
            <person name="Saif S."/>
            <person name="Shea T."/>
            <person name="Sisk P."/>
            <person name="Sykes S."/>
            <person name="Wortman J."/>
            <person name="Nusbaum C."/>
            <person name="Birren B."/>
        </authorList>
    </citation>
    <scope>NUCLEOTIDE SEQUENCE [LARGE SCALE GENOMIC DNA]</scope>
    <source>
        <strain evidence="1 2">VD196</strain>
    </source>
</reference>
<dbReference type="AlphaFoldDB" id="A0A9W5Q0Q2"/>